<dbReference type="InterPro" id="IPR014729">
    <property type="entry name" value="Rossmann-like_a/b/a_fold"/>
</dbReference>
<evidence type="ECO:0000313" key="2">
    <source>
        <dbReference type="EMBL" id="SEH49463.1"/>
    </source>
</evidence>
<dbReference type="CDD" id="cd00293">
    <property type="entry name" value="USP-like"/>
    <property type="match status" value="1"/>
</dbReference>
<feature type="domain" description="UspA" evidence="1">
    <location>
        <begin position="48"/>
        <end position="128"/>
    </location>
</feature>
<dbReference type="EMBL" id="FNWU01000003">
    <property type="protein sequence ID" value="SEH49463.1"/>
    <property type="molecule type" value="Genomic_DNA"/>
</dbReference>
<dbReference type="AlphaFoldDB" id="A0A1H6ILE3"/>
<accession>A0A1H6ILE3</accession>
<protein>
    <submittedName>
        <fullName evidence="2">Universal stress protein family protein</fullName>
    </submittedName>
</protein>
<dbReference type="OrthoDB" id="281037at2157"/>
<proteinExistence type="predicted"/>
<name>A0A1H6ILE3_9EURY</name>
<dbReference type="Proteomes" id="UP000199215">
    <property type="component" value="Unassembled WGS sequence"/>
</dbReference>
<evidence type="ECO:0000313" key="3">
    <source>
        <dbReference type="Proteomes" id="UP000199215"/>
    </source>
</evidence>
<dbReference type="Pfam" id="PF00582">
    <property type="entry name" value="Usp"/>
    <property type="match status" value="1"/>
</dbReference>
<organism evidence="2 3">
    <name type="scientific">Halopenitus malekzadehii</name>
    <dbReference type="NCBI Taxonomy" id="1267564"/>
    <lineage>
        <taxon>Archaea</taxon>
        <taxon>Methanobacteriati</taxon>
        <taxon>Methanobacteriota</taxon>
        <taxon>Stenosarchaea group</taxon>
        <taxon>Halobacteria</taxon>
        <taxon>Halobacteriales</taxon>
        <taxon>Haloferacaceae</taxon>
        <taxon>Halopenitus</taxon>
    </lineage>
</organism>
<evidence type="ECO:0000259" key="1">
    <source>
        <dbReference type="Pfam" id="PF00582"/>
    </source>
</evidence>
<sequence>MTTFLCPTNSVHASAASCDYLADRVDADDTVHAVNSLLGGDDTSARDVRDGEEALNVVAVRLAAATVETHQFVRGNDPAEDVRAAAESFGADEIVISLRDRSPVEEALFGSVARRILADADRPVVAVPRE</sequence>
<dbReference type="STRING" id="1267564.SAMN05192561_10378"/>
<dbReference type="Gene3D" id="3.40.50.620">
    <property type="entry name" value="HUPs"/>
    <property type="match status" value="1"/>
</dbReference>
<dbReference type="SUPFAM" id="SSF52402">
    <property type="entry name" value="Adenine nucleotide alpha hydrolases-like"/>
    <property type="match status" value="1"/>
</dbReference>
<gene>
    <name evidence="2" type="ORF">SAMN05192561_10378</name>
</gene>
<dbReference type="InterPro" id="IPR006016">
    <property type="entry name" value="UspA"/>
</dbReference>
<reference evidence="2 3" key="1">
    <citation type="submission" date="2016-10" db="EMBL/GenBank/DDBJ databases">
        <authorList>
            <person name="de Groot N.N."/>
        </authorList>
    </citation>
    <scope>NUCLEOTIDE SEQUENCE [LARGE SCALE GENOMIC DNA]</scope>
    <source>
        <strain evidence="2 3">IBRC-M10418</strain>
    </source>
</reference>
<keyword evidence="3" id="KW-1185">Reference proteome</keyword>
<dbReference type="RefSeq" id="WP_092816608.1">
    <property type="nucleotide sequence ID" value="NZ_FNWU01000003.1"/>
</dbReference>